<feature type="compositionally biased region" description="Pro residues" evidence="1">
    <location>
        <begin position="575"/>
        <end position="587"/>
    </location>
</feature>
<dbReference type="InterPro" id="IPR045851">
    <property type="entry name" value="AMP-bd_C_sf"/>
</dbReference>
<accession>A0ABT1Q2Z6</accession>
<reference evidence="3" key="1">
    <citation type="submission" date="2022-06" db="EMBL/GenBank/DDBJ databases">
        <title>Draft genome sequence of Streptomyces sp. RB6PN25 isolated from peat swamp forest in Thailand.</title>
        <authorList>
            <person name="Duangmal K."/>
            <person name="Klaysubun C."/>
        </authorList>
    </citation>
    <scope>NUCLEOTIDE SEQUENCE</scope>
    <source>
        <strain evidence="3">RB6PN25</strain>
    </source>
</reference>
<protein>
    <submittedName>
        <fullName evidence="3">Acyl--CoA ligase</fullName>
    </submittedName>
</protein>
<dbReference type="InterPro" id="IPR042099">
    <property type="entry name" value="ANL_N_sf"/>
</dbReference>
<dbReference type="Proteomes" id="UP001057702">
    <property type="component" value="Unassembled WGS sequence"/>
</dbReference>
<organism evidence="3 4">
    <name type="scientific">Streptomyces humicola</name>
    <dbReference type="NCBI Taxonomy" id="2953240"/>
    <lineage>
        <taxon>Bacteria</taxon>
        <taxon>Bacillati</taxon>
        <taxon>Actinomycetota</taxon>
        <taxon>Actinomycetes</taxon>
        <taxon>Kitasatosporales</taxon>
        <taxon>Streptomycetaceae</taxon>
        <taxon>Streptomyces</taxon>
    </lineage>
</organism>
<dbReference type="InterPro" id="IPR020845">
    <property type="entry name" value="AMP-binding_CS"/>
</dbReference>
<evidence type="ECO:0000256" key="1">
    <source>
        <dbReference type="SAM" id="MobiDB-lite"/>
    </source>
</evidence>
<dbReference type="PROSITE" id="PS00455">
    <property type="entry name" value="AMP_BINDING"/>
    <property type="match status" value="1"/>
</dbReference>
<dbReference type="Gene3D" id="3.30.300.30">
    <property type="match status" value="1"/>
</dbReference>
<name>A0ABT1Q2Z6_9ACTN</name>
<dbReference type="Gene3D" id="3.40.50.12780">
    <property type="entry name" value="N-terminal domain of ligase-like"/>
    <property type="match status" value="1"/>
</dbReference>
<keyword evidence="4" id="KW-1185">Reference proteome</keyword>
<dbReference type="PANTHER" id="PTHR24096">
    <property type="entry name" value="LONG-CHAIN-FATTY-ACID--COA LIGASE"/>
    <property type="match status" value="1"/>
</dbReference>
<gene>
    <name evidence="3" type="ORF">NGB36_27905</name>
</gene>
<feature type="domain" description="AMP-dependent synthetase/ligase" evidence="2">
    <location>
        <begin position="60"/>
        <end position="410"/>
    </location>
</feature>
<dbReference type="SUPFAM" id="SSF56801">
    <property type="entry name" value="Acetyl-CoA synthetase-like"/>
    <property type="match status" value="1"/>
</dbReference>
<feature type="region of interest" description="Disordered" evidence="1">
    <location>
        <begin position="556"/>
        <end position="587"/>
    </location>
</feature>
<dbReference type="GO" id="GO:0016874">
    <property type="term" value="F:ligase activity"/>
    <property type="evidence" value="ECO:0007669"/>
    <property type="project" value="UniProtKB-KW"/>
</dbReference>
<evidence type="ECO:0000313" key="4">
    <source>
        <dbReference type="Proteomes" id="UP001057702"/>
    </source>
</evidence>
<proteinExistence type="predicted"/>
<dbReference type="RefSeq" id="WP_255923358.1">
    <property type="nucleotide sequence ID" value="NZ_JANFNG010000033.1"/>
</dbReference>
<sequence length="587" mass="63858">MIIFGSQRTVAQRLRLTANRRLGAGNFFWHAWQTANDRDRPILFHPDTTSPTWDEGELPGVSLNEMRIRVIRYAHWYRSHGVVPSTHVGVCTRNGLFGLLHHIAITSLGAVAVHCNPNMPTDTAAEYFRRTRTTILVADQDRLAGCAEAWSQSGAASGKAILTEDIATLEATAPRPTGPLPGFPYRHQGDDLVMISHSSGTTGRPKAPVFTHESFFNGKRERLWTFPSLRSDRMLTALPHSHSAGISYLSMAVMLGIPTLVLDATDGASVARAINRFRPTFVLGFPLTLAETDVSRITPYAAQAIHSWYGMGDASHERHIRPLTSLGTRRHRGRRLTGSQYIDGLGSSEMGMVLFKQVFTPESSGYGRLIGRPVKAVRDAAALDGQGRPLPDGEAGLLGVRTPSITPGYWDDPALSRDSVSNGYFLTGDVVRRDGNGLWYHLDRTPDVIGTADGPVYSLPLEEAVLMTTQALDAAVVAVDDPDNAGTSLPAAVVMFGDEAASSPQELLDRCTAALRNRGLVPLSALVVAADRNELPVGPTGKVLKRRLREAHRDILRRPAEGAVAHHRTAQARPPARPQPQPQPQAE</sequence>
<dbReference type="InterPro" id="IPR000873">
    <property type="entry name" value="AMP-dep_synth/lig_dom"/>
</dbReference>
<keyword evidence="3" id="KW-0436">Ligase</keyword>
<evidence type="ECO:0000313" key="3">
    <source>
        <dbReference type="EMBL" id="MCQ4084300.1"/>
    </source>
</evidence>
<dbReference type="EMBL" id="JANFNG010000033">
    <property type="protein sequence ID" value="MCQ4084300.1"/>
    <property type="molecule type" value="Genomic_DNA"/>
</dbReference>
<evidence type="ECO:0000259" key="2">
    <source>
        <dbReference type="Pfam" id="PF00501"/>
    </source>
</evidence>
<comment type="caution">
    <text evidence="3">The sequence shown here is derived from an EMBL/GenBank/DDBJ whole genome shotgun (WGS) entry which is preliminary data.</text>
</comment>
<dbReference type="Pfam" id="PF00501">
    <property type="entry name" value="AMP-binding"/>
    <property type="match status" value="1"/>
</dbReference>